<evidence type="ECO:0000256" key="1">
    <source>
        <dbReference type="SAM" id="SignalP"/>
    </source>
</evidence>
<feature type="signal peptide" evidence="1">
    <location>
        <begin position="1"/>
        <end position="18"/>
    </location>
</feature>
<dbReference type="STRING" id="69322.SAMN05443669_100776"/>
<keyword evidence="3" id="KW-1185">Reference proteome</keyword>
<evidence type="ECO:0000313" key="2">
    <source>
        <dbReference type="EMBL" id="SHL43328.1"/>
    </source>
</evidence>
<evidence type="ECO:0000313" key="3">
    <source>
        <dbReference type="Proteomes" id="UP000184260"/>
    </source>
</evidence>
<dbReference type="RefSeq" id="WP_084129515.1">
    <property type="nucleotide sequence ID" value="NZ_FRBU01000007.1"/>
</dbReference>
<dbReference type="OrthoDB" id="883248at2"/>
<feature type="chain" id="PRO_5012952044" description="Outer membrane protein beta-barrel domain-containing protein" evidence="1">
    <location>
        <begin position="19"/>
        <end position="88"/>
    </location>
</feature>
<dbReference type="AlphaFoldDB" id="A0A1M7AKR8"/>
<name>A0A1M7AKR8_9FLAO</name>
<proteinExistence type="predicted"/>
<keyword evidence="1" id="KW-0732">Signal</keyword>
<organism evidence="2 3">
    <name type="scientific">Flavobacterium xanthum</name>
    <dbReference type="NCBI Taxonomy" id="69322"/>
    <lineage>
        <taxon>Bacteria</taxon>
        <taxon>Pseudomonadati</taxon>
        <taxon>Bacteroidota</taxon>
        <taxon>Flavobacteriia</taxon>
        <taxon>Flavobacteriales</taxon>
        <taxon>Flavobacteriaceae</taxon>
        <taxon>Flavobacterium</taxon>
    </lineage>
</organism>
<protein>
    <recommendedName>
        <fullName evidence="4">Outer membrane protein beta-barrel domain-containing protein</fullName>
    </recommendedName>
</protein>
<accession>A0A1M7AKR8</accession>
<gene>
    <name evidence="2" type="ORF">SAMN05443669_100776</name>
</gene>
<sequence>MKKVAVILILVFNLNVNAQEVSVEKSIFGIQAGFGTRVGIWLNIEMKLTNSIALRSEIGLENDYTVGTHYEGAGFILQPIVSLEPRYY</sequence>
<dbReference type="Proteomes" id="UP000184260">
    <property type="component" value="Unassembled WGS sequence"/>
</dbReference>
<dbReference type="EMBL" id="FRBU01000007">
    <property type="protein sequence ID" value="SHL43328.1"/>
    <property type="molecule type" value="Genomic_DNA"/>
</dbReference>
<evidence type="ECO:0008006" key="4">
    <source>
        <dbReference type="Google" id="ProtNLM"/>
    </source>
</evidence>
<reference evidence="3" key="1">
    <citation type="submission" date="2016-11" db="EMBL/GenBank/DDBJ databases">
        <authorList>
            <person name="Varghese N."/>
            <person name="Submissions S."/>
        </authorList>
    </citation>
    <scope>NUCLEOTIDE SEQUENCE [LARGE SCALE GENOMIC DNA]</scope>
    <source>
        <strain evidence="3">DSM 3661</strain>
    </source>
</reference>